<keyword evidence="2" id="KW-1185">Reference proteome</keyword>
<name>A0AAE1P020_9EUCA</name>
<comment type="caution">
    <text evidence="1">The sequence shown here is derived from an EMBL/GenBank/DDBJ whole genome shotgun (WGS) entry which is preliminary data.</text>
</comment>
<sequence>MCVDLVIGVRWRRWRAEGVESRGGVGGRAVVGWLGWAGRGVCGQPTFPRWPGGRAESPRATDASIISILVTVTSLCRQGASVTPHHTDIKQRLSSRLESWKLTTIVLSQIMLCPTKRQNYSASTPTLTWLPRPGLSAYLRPGPPQGVGWSPKVLPLPEPRGSLAPSFPSIIAYNWAKRRELPYLYQGEYLNLPGARPAQVS</sequence>
<evidence type="ECO:0000313" key="1">
    <source>
        <dbReference type="EMBL" id="KAK4298591.1"/>
    </source>
</evidence>
<organism evidence="1 2">
    <name type="scientific">Petrolisthes manimaculis</name>
    <dbReference type="NCBI Taxonomy" id="1843537"/>
    <lineage>
        <taxon>Eukaryota</taxon>
        <taxon>Metazoa</taxon>
        <taxon>Ecdysozoa</taxon>
        <taxon>Arthropoda</taxon>
        <taxon>Crustacea</taxon>
        <taxon>Multicrustacea</taxon>
        <taxon>Malacostraca</taxon>
        <taxon>Eumalacostraca</taxon>
        <taxon>Eucarida</taxon>
        <taxon>Decapoda</taxon>
        <taxon>Pleocyemata</taxon>
        <taxon>Anomura</taxon>
        <taxon>Galatheoidea</taxon>
        <taxon>Porcellanidae</taxon>
        <taxon>Petrolisthes</taxon>
    </lineage>
</organism>
<dbReference type="Proteomes" id="UP001292094">
    <property type="component" value="Unassembled WGS sequence"/>
</dbReference>
<accession>A0AAE1P020</accession>
<evidence type="ECO:0000313" key="2">
    <source>
        <dbReference type="Proteomes" id="UP001292094"/>
    </source>
</evidence>
<gene>
    <name evidence="1" type="ORF">Pmani_029074</name>
</gene>
<dbReference type="EMBL" id="JAWZYT010003397">
    <property type="protein sequence ID" value="KAK4298591.1"/>
    <property type="molecule type" value="Genomic_DNA"/>
</dbReference>
<proteinExistence type="predicted"/>
<protein>
    <submittedName>
        <fullName evidence="1">Uncharacterized protein</fullName>
    </submittedName>
</protein>
<reference evidence="1" key="1">
    <citation type="submission" date="2023-11" db="EMBL/GenBank/DDBJ databases">
        <title>Genome assemblies of two species of porcelain crab, Petrolisthes cinctipes and Petrolisthes manimaculis (Anomura: Porcellanidae).</title>
        <authorList>
            <person name="Angst P."/>
        </authorList>
    </citation>
    <scope>NUCLEOTIDE SEQUENCE</scope>
    <source>
        <strain evidence="1">PB745_02</strain>
        <tissue evidence="1">Gill</tissue>
    </source>
</reference>
<dbReference type="AlphaFoldDB" id="A0AAE1P020"/>